<dbReference type="Pfam" id="PF07591">
    <property type="entry name" value="PT-HINT"/>
    <property type="match status" value="1"/>
</dbReference>
<feature type="domain" description="Teneurin-like YD-shell" evidence="3">
    <location>
        <begin position="1773"/>
        <end position="1959"/>
    </location>
</feature>
<sequence length="2437" mass="258409">MVYTCLLIWYLLGQNWTLISPVAHAQSLPPALAPAQLTFAQFLQQRQPANNPDAFNFPASVPALPIDSEPTQLAKLPSAQPATMKPLTQSLSPALLSGSAGGSPLDLQGSDGRLEIQIPAGSLDFSQAQVASSTIPNALVGPPSPQLTPIPVASPTPTPTVAASPTPSPSPTPPPTGTPTPPFSLNVTQLHGLFPGAVSVLGMYQIQVTDSQGRLVSGVRLQQPVNVLYHYQPDDLARLDLDPGTLWLTWPDAIAAARAAGQPFSQYQVPLQNDPQTHTLSAQITALASGTLAISGAPENGTPPIPLLDAVQGNSGQFSYSYPLSVVAGPPGATPALALVYSSESTNEHHNASAPSDMLGEGWSLSGLGAITADDYPSGSAKAGTWYFLSGAGASDRLVPNPGSTTSFIPQHINGYRIQMMNANTSTPCFQVWDDVGNYYTFGCTSDSLQYVIESDGTRKNYEWDLNRVTLANEGPGASGRYINITYFQDKTSHGVRSAAPRQIVYGDASGVAGTIDFYYRAPFSSAPYVTSYGTNYNCSRTPPVNTTLRCDDPLDHPNGLPAPSVMSTFSLQQIVSYIGDDSSASHKAYSYQFTYHDDPFVQAWDDYTQIQIYHTGNHLLTQVTPTVYQNGTAHNLKPLVLTYTSDGLADGYTDLSHSIQNGQQHYTQITYWRYLTQVVDEQTGQGASISYATATANAHGTPYDSATGDDRHDPLYCSTHSDCTGTFAHPDDKQWGVQVVTRITALGTDSSASAIPKATYVFHYRLKVVGTGCPKDSQGDSDCLADSWAPPSEGDWMDFYHQEFRGFQWVYITTPAGNLIARAYATTNGWGSQAGDSGNYTAGSLYEEDIYQGNSTSSPLLQQTRNVYAGNGMHNACDGRYDLTYVPCAVLLLTSKTTFYEGTSNSNAPWVQVSNTYAGYSSTNGIDQSQYQNLLSQQITASNAPTVTRSWTYQPTDTTINGWVYHNLRSVVHSQLTDSSGHVWLCQDTTYDEGVASGVPRPAAGWPTTVKTYSDCTNPSQTALTAYYGYNADGNLLASVDAVGAANPGLYANAGCSLSSAPPFMSSAWTAGRYTACTIYDSYQARPVSETNALGQTVTLAYDYTQGGLLRSTTDVNGQTTSQNVSYNGANTTTSVTLPLETASYTYQETVNPSSCTASSSLPCYEVDTVSSLYPNAISRTFYDALGRAVETRTPGPTPGQDTVVFTVYDDSTNSVFQSVPFQVASGSGWVDPNGAVDINGQAPGGTVTFYDALGRVIAERDPNYGSSQEPGIACSAVLSGTYTACVNYGLGSPVGDSALYSYVQSIDADNHMTVSFSDALGRTRYSQTYNGVASPSASAISSNVAAQRAVQYNALDEPTVVTVTDLAPQAGQTITSVSTSMSYDDLGRLVHLFDPDRGPHDYSYDPNGRLVTDVSGSRTLGYIYDLLGRLVCLQDAAPVQSVAGACSSGAHPFVQNTYDTSTLGSQGSSDFPVGRLTQSIATTWYPDGSSATVTERFQHDQRGRLTTSTLALGLPASWNVTTPLPTYQQQISYNDADQVTTTTTSTSVAGDPGYSFTQVYDPNAGALVGLSPTTGSSPLLASVTYNARALPDTVTIQTASGSAPAATEQFSYDADLRPVAVQALWSSGSGQSGSIFSQTRSYDAAGNVLSLTTQQSSVPGVANSGGSETQVFCYDAQERLVWAGNLGTPPAAGNGLCGTATPSNTISGAGYSSSFSYTNLGQLWQGPLNGNGPALQYLYCDSSHPHQLTGLYPAGTTCSSLGGVAALYAASYDLWGNMTTRSLNGASQTLDYDPLDELVHWQNPTASAEEWYVYDASGERVLRRSVTPGSTTLTVYAFGLEEHAYTGDGRLLSTTHYYDLGGHLLGELSGVGSQPGRTQLFLTDQVGSVVATFSNADGAAALLGNQGYGPYGNQRYRAGDMGTARGFTGQYGDDVSGLDYYGARYYDPQVGLFLSADPVQGNGQGMDPYAYVAGNPETFNDPSGQAFIVPEGGGGGGGPAPSPKPSSSPSHNNGNSGGGFLGTIWNAVKTVGTAVLDATTGIPSMVNDVQTIFFSSASWQEKLLAGGDLLLNIGMDALSLTGVGEIARVGVHVLLDAGEHIVANVVRHAVADVAEHAVADAAEHAVADAAEHALVDSAEHAAADSVEHATADEAERASVAVESGACSFTYETPVRTAQGEQAIGTLHVGQQVVAYNPQTRQEDLKPVVHVWIHADNDLVDLTVKTVSKDAHGKVTTRSEVIHTNQKHPFLTQEKGFVPVAQIQVGMHLVEADGSVGVVTDKRAVAGSQTMYNLEVAQDHTFTVGSGAWVVHNCDRLQLRASMKTSRGYQAHHVVPCECESHPLVQDAIADGLVFDGPDNGMNLPDNAAAAAAEGVPYHRGPHRNYTTWISKRLDEAYRKVQAGEQTARDAFDWVVAQGKQHIYDLGAQHPGDRLR</sequence>
<dbReference type="InterPro" id="IPR050708">
    <property type="entry name" value="T6SS_VgrG/RHS"/>
</dbReference>
<evidence type="ECO:0000313" key="4">
    <source>
        <dbReference type="EMBL" id="BBH93280.1"/>
    </source>
</evidence>
<dbReference type="InterPro" id="IPR032871">
    <property type="entry name" value="AHH_dom_containing"/>
</dbReference>
<feature type="region of interest" description="Disordered" evidence="2">
    <location>
        <begin position="1984"/>
        <end position="2017"/>
    </location>
</feature>
<feature type="region of interest" description="Disordered" evidence="2">
    <location>
        <begin position="136"/>
        <end position="183"/>
    </location>
</feature>
<dbReference type="SUPFAM" id="SSF51294">
    <property type="entry name" value="Hedgehog/intein (Hint) domain"/>
    <property type="match status" value="1"/>
</dbReference>
<evidence type="ECO:0000256" key="2">
    <source>
        <dbReference type="SAM" id="MobiDB-lite"/>
    </source>
</evidence>
<feature type="compositionally biased region" description="Pro residues" evidence="2">
    <location>
        <begin position="142"/>
        <end position="158"/>
    </location>
</feature>
<name>A0A455T030_9CHLR</name>
<gene>
    <name evidence="4" type="ORF">KTA_14790</name>
</gene>
<dbReference type="NCBIfam" id="TIGR03696">
    <property type="entry name" value="Rhs_assc_core"/>
    <property type="match status" value="1"/>
</dbReference>
<keyword evidence="1" id="KW-0677">Repeat</keyword>
<dbReference type="PANTHER" id="PTHR32305:SF15">
    <property type="entry name" value="PROTEIN RHSA-RELATED"/>
    <property type="match status" value="1"/>
</dbReference>
<protein>
    <recommendedName>
        <fullName evidence="3">Teneurin-like YD-shell domain-containing protein</fullName>
    </recommendedName>
</protein>
<dbReference type="Gene3D" id="2.180.10.10">
    <property type="entry name" value="RHS repeat-associated core"/>
    <property type="match status" value="2"/>
</dbReference>
<dbReference type="EMBL" id="AP019377">
    <property type="protein sequence ID" value="BBH93280.1"/>
    <property type="molecule type" value="Genomic_DNA"/>
</dbReference>
<dbReference type="NCBIfam" id="TIGR01643">
    <property type="entry name" value="YD_repeat_2x"/>
    <property type="match status" value="1"/>
</dbReference>
<dbReference type="NCBIfam" id="TIGR01443">
    <property type="entry name" value="intein_Cterm"/>
    <property type="match status" value="1"/>
</dbReference>
<dbReference type="PANTHER" id="PTHR32305">
    <property type="match status" value="1"/>
</dbReference>
<dbReference type="InterPro" id="IPR022385">
    <property type="entry name" value="Rhs_assc_core"/>
</dbReference>
<dbReference type="InterPro" id="IPR030934">
    <property type="entry name" value="Intein_C"/>
</dbReference>
<reference evidence="4" key="1">
    <citation type="submission" date="2018-12" db="EMBL/GenBank/DDBJ databases">
        <title>Novel natural products biosynthetic potential of the class Ktedonobacteria.</title>
        <authorList>
            <person name="Zheng Y."/>
            <person name="Saitou A."/>
            <person name="Wang C.M."/>
            <person name="Toyoda A."/>
            <person name="Minakuchi Y."/>
            <person name="Sekiguchi Y."/>
            <person name="Ueda K."/>
            <person name="Takano H."/>
            <person name="Sakai Y."/>
            <person name="Yokota A."/>
            <person name="Yabe S."/>
        </authorList>
    </citation>
    <scope>NUCLEOTIDE SEQUENCE</scope>
    <source>
        <strain evidence="4">A3-2</strain>
    </source>
</reference>
<dbReference type="InterPro" id="IPR056823">
    <property type="entry name" value="TEN-like_YD-shell"/>
</dbReference>
<evidence type="ECO:0000259" key="3">
    <source>
        <dbReference type="Pfam" id="PF25023"/>
    </source>
</evidence>
<dbReference type="Gene3D" id="2.170.16.10">
    <property type="entry name" value="Hedgehog/Intein (Hint) domain"/>
    <property type="match status" value="1"/>
</dbReference>
<dbReference type="Pfam" id="PF14412">
    <property type="entry name" value="AHH"/>
    <property type="match status" value="1"/>
</dbReference>
<dbReference type="PROSITE" id="PS50818">
    <property type="entry name" value="INTEIN_C_TER"/>
    <property type="match status" value="1"/>
</dbReference>
<feature type="compositionally biased region" description="Pro residues" evidence="2">
    <location>
        <begin position="166"/>
        <end position="182"/>
    </location>
</feature>
<dbReference type="InterPro" id="IPR006530">
    <property type="entry name" value="YD"/>
</dbReference>
<organism evidence="4">
    <name type="scientific">Thermogemmatispora argillosa</name>
    <dbReference type="NCBI Taxonomy" id="2045280"/>
    <lineage>
        <taxon>Bacteria</taxon>
        <taxon>Bacillati</taxon>
        <taxon>Chloroflexota</taxon>
        <taxon>Ktedonobacteria</taxon>
        <taxon>Thermogemmatisporales</taxon>
        <taxon>Thermogemmatisporaceae</taxon>
        <taxon>Thermogemmatispora</taxon>
    </lineage>
</organism>
<proteinExistence type="predicted"/>
<accession>A0A455T030</accession>
<dbReference type="InterPro" id="IPR036844">
    <property type="entry name" value="Hint_dom_sf"/>
</dbReference>
<evidence type="ECO:0000256" key="1">
    <source>
        <dbReference type="ARBA" id="ARBA00022737"/>
    </source>
</evidence>
<dbReference type="Pfam" id="PF25023">
    <property type="entry name" value="TEN_YD-shell"/>
    <property type="match status" value="1"/>
</dbReference>